<gene>
    <name evidence="1" type="ORF">Lqui_1352</name>
</gene>
<dbReference type="RefSeq" id="WP_058507472.1">
    <property type="nucleotide sequence ID" value="NZ_CAAAIK010000005.1"/>
</dbReference>
<organism evidence="1 2">
    <name type="scientific">Legionella quinlivanii</name>
    <dbReference type="NCBI Taxonomy" id="45073"/>
    <lineage>
        <taxon>Bacteria</taxon>
        <taxon>Pseudomonadati</taxon>
        <taxon>Pseudomonadota</taxon>
        <taxon>Gammaproteobacteria</taxon>
        <taxon>Legionellales</taxon>
        <taxon>Legionellaceae</taxon>
        <taxon>Legionella</taxon>
    </lineage>
</organism>
<dbReference type="GO" id="GO:0004519">
    <property type="term" value="F:endonuclease activity"/>
    <property type="evidence" value="ECO:0007669"/>
    <property type="project" value="UniProtKB-KW"/>
</dbReference>
<evidence type="ECO:0000313" key="1">
    <source>
        <dbReference type="EMBL" id="KTD50027.1"/>
    </source>
</evidence>
<name>A0A0W0XZ61_9GAMM</name>
<keyword evidence="1" id="KW-0255">Endonuclease</keyword>
<keyword evidence="1" id="KW-0378">Hydrolase</keyword>
<keyword evidence="1" id="KW-0540">Nuclease</keyword>
<keyword evidence="2" id="KW-1185">Reference proteome</keyword>
<dbReference type="EMBL" id="LNYS01000008">
    <property type="protein sequence ID" value="KTD50027.1"/>
    <property type="molecule type" value="Genomic_DNA"/>
</dbReference>
<sequence length="126" mass="14268">MIKHFVWGMAVLLSTSCSARDENYYRLNPEKVEQALKNCPAASPGKISCDELKALSARQNQLAYELQLSPQGFGQRILSLQMKLAGQKLELKESANQTDLRELIDRNEQQLAEYLAIVKWLESPES</sequence>
<dbReference type="PROSITE" id="PS51257">
    <property type="entry name" value="PROKAR_LIPOPROTEIN"/>
    <property type="match status" value="1"/>
</dbReference>
<dbReference type="OrthoDB" id="5647842at2"/>
<dbReference type="STRING" id="45073.Lqui_1352"/>
<accession>A0A0W0XZ61</accession>
<evidence type="ECO:0000313" key="2">
    <source>
        <dbReference type="Proteomes" id="UP000054618"/>
    </source>
</evidence>
<dbReference type="PATRIC" id="fig|45073.5.peg.1424"/>
<comment type="caution">
    <text evidence="1">The sequence shown here is derived from an EMBL/GenBank/DDBJ whole genome shotgun (WGS) entry which is preliminary data.</text>
</comment>
<reference evidence="1 2" key="1">
    <citation type="submission" date="2015-11" db="EMBL/GenBank/DDBJ databases">
        <title>Genomic analysis of 38 Legionella species identifies large and diverse effector repertoires.</title>
        <authorList>
            <person name="Burstein D."/>
            <person name="Amaro F."/>
            <person name="Zusman T."/>
            <person name="Lifshitz Z."/>
            <person name="Cohen O."/>
            <person name="Gilbert J.A."/>
            <person name="Pupko T."/>
            <person name="Shuman H.A."/>
            <person name="Segal G."/>
        </authorList>
    </citation>
    <scope>NUCLEOTIDE SEQUENCE [LARGE SCALE GENOMIC DNA]</scope>
    <source>
        <strain evidence="1 2">CDC#1442-AUS-E</strain>
    </source>
</reference>
<dbReference type="AlphaFoldDB" id="A0A0W0XZ61"/>
<protein>
    <submittedName>
        <fullName evidence="1">Secreted endonuclease</fullName>
    </submittedName>
</protein>
<proteinExistence type="predicted"/>
<dbReference type="Proteomes" id="UP000054618">
    <property type="component" value="Unassembled WGS sequence"/>
</dbReference>